<keyword evidence="2" id="KW-0472">Membrane</keyword>
<evidence type="ECO:0000313" key="4">
    <source>
        <dbReference type="Proteomes" id="UP000286268"/>
    </source>
</evidence>
<feature type="transmembrane region" description="Helical" evidence="2">
    <location>
        <begin position="215"/>
        <end position="234"/>
    </location>
</feature>
<feature type="transmembrane region" description="Helical" evidence="2">
    <location>
        <begin position="338"/>
        <end position="358"/>
    </location>
</feature>
<keyword evidence="2" id="KW-1133">Transmembrane helix</keyword>
<feature type="transmembrane region" description="Helical" evidence="2">
    <location>
        <begin position="295"/>
        <end position="317"/>
    </location>
</feature>
<feature type="transmembrane region" description="Helical" evidence="2">
    <location>
        <begin position="94"/>
        <end position="113"/>
    </location>
</feature>
<comment type="subcellular location">
    <subcellularLocation>
        <location evidence="1">Cell membrane</location>
        <topology evidence="1">Multi-pass membrane protein</topology>
    </subcellularLocation>
</comment>
<organism evidence="3 4">
    <name type="scientific">Clostridium manihotivorum</name>
    <dbReference type="NCBI Taxonomy" id="2320868"/>
    <lineage>
        <taxon>Bacteria</taxon>
        <taxon>Bacillati</taxon>
        <taxon>Bacillota</taxon>
        <taxon>Clostridia</taxon>
        <taxon>Eubacteriales</taxon>
        <taxon>Clostridiaceae</taxon>
        <taxon>Clostridium</taxon>
    </lineage>
</organism>
<dbReference type="Pfam" id="PF07690">
    <property type="entry name" value="MFS_1"/>
    <property type="match status" value="1"/>
</dbReference>
<feature type="transmembrane region" description="Helical" evidence="2">
    <location>
        <begin position="159"/>
        <end position="183"/>
    </location>
</feature>
<evidence type="ECO:0000313" key="3">
    <source>
        <dbReference type="EMBL" id="QAA30578.1"/>
    </source>
</evidence>
<dbReference type="InterPro" id="IPR011701">
    <property type="entry name" value="MFS"/>
</dbReference>
<dbReference type="GO" id="GO:0022857">
    <property type="term" value="F:transmembrane transporter activity"/>
    <property type="evidence" value="ECO:0007669"/>
    <property type="project" value="InterPro"/>
</dbReference>
<name>A0A3R5QQU3_9CLOT</name>
<feature type="transmembrane region" description="Helical" evidence="2">
    <location>
        <begin position="240"/>
        <end position="258"/>
    </location>
</feature>
<dbReference type="InterPro" id="IPR036259">
    <property type="entry name" value="MFS_trans_sf"/>
</dbReference>
<dbReference type="EMBL" id="CP025746">
    <property type="protein sequence ID" value="QAA30578.1"/>
    <property type="molecule type" value="Genomic_DNA"/>
</dbReference>
<feature type="transmembrane region" description="Helical" evidence="2">
    <location>
        <begin position="7"/>
        <end position="31"/>
    </location>
</feature>
<dbReference type="PANTHER" id="PTHR23526">
    <property type="entry name" value="INTEGRAL MEMBRANE TRANSPORT PROTEIN-RELATED"/>
    <property type="match status" value="1"/>
</dbReference>
<dbReference type="PANTHER" id="PTHR23526:SF2">
    <property type="entry name" value="MAJOR FACILITATOR SUPERFAMILY (MFS) PROFILE DOMAIN-CONTAINING PROTEIN"/>
    <property type="match status" value="1"/>
</dbReference>
<evidence type="ECO:0000256" key="1">
    <source>
        <dbReference type="ARBA" id="ARBA00004651"/>
    </source>
</evidence>
<evidence type="ECO:0000256" key="2">
    <source>
        <dbReference type="SAM" id="Phobius"/>
    </source>
</evidence>
<dbReference type="Gene3D" id="1.20.1250.20">
    <property type="entry name" value="MFS general substrate transporter like domains"/>
    <property type="match status" value="1"/>
</dbReference>
<gene>
    <name evidence="3" type="ORF">C1I91_02240</name>
</gene>
<feature type="transmembrane region" description="Helical" evidence="2">
    <location>
        <begin position="133"/>
        <end position="153"/>
    </location>
</feature>
<accession>A0A3R5QQU3</accession>
<dbReference type="OrthoDB" id="102502at2"/>
<keyword evidence="4" id="KW-1185">Reference proteome</keyword>
<reference evidence="3 4" key="1">
    <citation type="submission" date="2018-01" db="EMBL/GenBank/DDBJ databases">
        <title>Genome Sequencing and Assembly of Anaerobacter polyendosporus strain CT4.</title>
        <authorList>
            <person name="Tachaapaikoon C."/>
            <person name="Sutheeworapong S."/>
            <person name="Jenjaroenpun P."/>
            <person name="Wongsurawat T."/>
            <person name="Nookeaw I."/>
            <person name="Cheawchanlertfa P."/>
            <person name="Kosugi A."/>
            <person name="Cheevadhanarak S."/>
            <person name="Ratanakhanokchai K."/>
        </authorList>
    </citation>
    <scope>NUCLEOTIDE SEQUENCE [LARGE SCALE GENOMIC DNA]</scope>
    <source>
        <strain evidence="3 4">CT4</strain>
    </source>
</reference>
<dbReference type="InterPro" id="IPR052528">
    <property type="entry name" value="Sugar_transport-like"/>
</dbReference>
<dbReference type="GO" id="GO:0005886">
    <property type="term" value="C:plasma membrane"/>
    <property type="evidence" value="ECO:0007669"/>
    <property type="project" value="UniProtKB-SubCell"/>
</dbReference>
<feature type="transmembrane region" description="Helical" evidence="2">
    <location>
        <begin position="37"/>
        <end position="62"/>
    </location>
</feature>
<feature type="transmembrane region" description="Helical" evidence="2">
    <location>
        <begin position="364"/>
        <end position="382"/>
    </location>
</feature>
<dbReference type="RefSeq" id="WP_128211029.1">
    <property type="nucleotide sequence ID" value="NZ_CP025746.1"/>
</dbReference>
<sequence length="394" mass="44066">MCKEAKILLAVSTIFTLGMGLSGIFANIFFWRETGDFTIIAIYNLMHYIFTPISFIIAGFIAKKKNGIWALRIGLLLYSIFYVLILLIGKNGVWAIYFLGMVYGIACGFYWLAFNTLSFDFTSPTNRDTFNGFNGSCSGFASIVAPFTSAYIITRFEGIKGYSIVFGITLALFVVLMLISLTLKCKNCGNKLNLKVAFSKNNEDWSKIRKATMCWGFRDVIIVFIVNLLIFQSTGSELSLGKLSLIGAFISSLAYILVQKIIKPKRRRLAILIGASSALVGAIMLSLRISYTILLIYTMIDSFFIPFFMIQLSSTTFNVIDKSHDGDLRVEYMINKDIVLNLGRIISTVVLVILLSTFKRYNILNIYIIIIGATPLISGYFLSKLKSILDGKVD</sequence>
<feature type="transmembrane region" description="Helical" evidence="2">
    <location>
        <begin position="270"/>
        <end position="289"/>
    </location>
</feature>
<keyword evidence="2" id="KW-0812">Transmembrane</keyword>
<feature type="transmembrane region" description="Helical" evidence="2">
    <location>
        <begin position="69"/>
        <end position="88"/>
    </location>
</feature>
<dbReference type="KEGG" id="cmah:C1I91_02240"/>
<proteinExistence type="predicted"/>
<dbReference type="Proteomes" id="UP000286268">
    <property type="component" value="Chromosome"/>
</dbReference>
<protein>
    <submittedName>
        <fullName evidence="3">MFS transporter</fullName>
    </submittedName>
</protein>
<dbReference type="AlphaFoldDB" id="A0A3R5QQU3"/>
<dbReference type="SUPFAM" id="SSF103473">
    <property type="entry name" value="MFS general substrate transporter"/>
    <property type="match status" value="1"/>
</dbReference>